<dbReference type="HAMAP" id="MF_00392">
    <property type="entry name" value="LpxB"/>
    <property type="match status" value="1"/>
</dbReference>
<comment type="function">
    <text evidence="1 11">Condensation of UDP-2,3-diacylglucosamine and 2,3-diacylglucosamine-1-phosphate to form lipid A disaccharide, a precursor of lipid A, a phosphorylated glycolipid that anchors the lipopolysaccharide to the outer membrane of the cell.</text>
</comment>
<evidence type="ECO:0000256" key="6">
    <source>
        <dbReference type="ARBA" id="ARBA00022556"/>
    </source>
</evidence>
<evidence type="ECO:0000256" key="7">
    <source>
        <dbReference type="ARBA" id="ARBA00022676"/>
    </source>
</evidence>
<keyword evidence="13" id="KW-1185">Reference proteome</keyword>
<evidence type="ECO:0000256" key="10">
    <source>
        <dbReference type="ARBA" id="ARBA00048975"/>
    </source>
</evidence>
<dbReference type="Proteomes" id="UP000275394">
    <property type="component" value="Unassembled WGS sequence"/>
</dbReference>
<keyword evidence="5 11" id="KW-0444">Lipid biosynthesis</keyword>
<dbReference type="Pfam" id="PF02684">
    <property type="entry name" value="LpxB"/>
    <property type="match status" value="1"/>
</dbReference>
<dbReference type="GO" id="GO:0009245">
    <property type="term" value="P:lipid A biosynthetic process"/>
    <property type="evidence" value="ECO:0007669"/>
    <property type="project" value="UniProtKB-UniRule"/>
</dbReference>
<dbReference type="GO" id="GO:0016020">
    <property type="term" value="C:membrane"/>
    <property type="evidence" value="ECO:0007669"/>
    <property type="project" value="GOC"/>
</dbReference>
<keyword evidence="7 11" id="KW-0328">Glycosyltransferase</keyword>
<dbReference type="EMBL" id="RKHR01000004">
    <property type="protein sequence ID" value="ROS01035.1"/>
    <property type="molecule type" value="Genomic_DNA"/>
</dbReference>
<evidence type="ECO:0000313" key="13">
    <source>
        <dbReference type="Proteomes" id="UP000275394"/>
    </source>
</evidence>
<dbReference type="NCBIfam" id="TIGR00215">
    <property type="entry name" value="lpxB"/>
    <property type="match status" value="1"/>
</dbReference>
<dbReference type="UniPathway" id="UPA00973"/>
<organism evidence="12 13">
    <name type="scientific">Sinobacterium caligoides</name>
    <dbReference type="NCBI Taxonomy" id="933926"/>
    <lineage>
        <taxon>Bacteria</taxon>
        <taxon>Pseudomonadati</taxon>
        <taxon>Pseudomonadota</taxon>
        <taxon>Gammaproteobacteria</taxon>
        <taxon>Cellvibrionales</taxon>
        <taxon>Spongiibacteraceae</taxon>
        <taxon>Sinobacterium</taxon>
    </lineage>
</organism>
<evidence type="ECO:0000256" key="1">
    <source>
        <dbReference type="ARBA" id="ARBA00002056"/>
    </source>
</evidence>
<dbReference type="SUPFAM" id="SSF53756">
    <property type="entry name" value="UDP-Glycosyltransferase/glycogen phosphorylase"/>
    <property type="match status" value="1"/>
</dbReference>
<dbReference type="PANTHER" id="PTHR30372">
    <property type="entry name" value="LIPID-A-DISACCHARIDE SYNTHASE"/>
    <property type="match status" value="1"/>
</dbReference>
<dbReference type="EC" id="2.4.1.182" evidence="3 11"/>
<comment type="pathway">
    <text evidence="11">Bacterial outer membrane biogenesis; LPS lipid A biosynthesis.</text>
</comment>
<comment type="similarity">
    <text evidence="2 11">Belongs to the LpxB family.</text>
</comment>
<dbReference type="Gene3D" id="3.40.50.2000">
    <property type="entry name" value="Glycogen Phosphorylase B"/>
    <property type="match status" value="1"/>
</dbReference>
<dbReference type="GO" id="GO:0008915">
    <property type="term" value="F:lipid-A-disaccharide synthase activity"/>
    <property type="evidence" value="ECO:0007669"/>
    <property type="project" value="UniProtKB-UniRule"/>
</dbReference>
<dbReference type="PANTHER" id="PTHR30372:SF4">
    <property type="entry name" value="LIPID-A-DISACCHARIDE SYNTHASE, MITOCHONDRIAL-RELATED"/>
    <property type="match status" value="1"/>
</dbReference>
<dbReference type="OrthoDB" id="9801642at2"/>
<comment type="caution">
    <text evidence="12">The sequence shown here is derived from an EMBL/GenBank/DDBJ whole genome shotgun (WGS) entry which is preliminary data.</text>
</comment>
<dbReference type="AlphaFoldDB" id="A0A3N2DNY6"/>
<dbReference type="InterPro" id="IPR003835">
    <property type="entry name" value="Glyco_trans_19"/>
</dbReference>
<evidence type="ECO:0000256" key="11">
    <source>
        <dbReference type="HAMAP-Rule" id="MF_00392"/>
    </source>
</evidence>
<evidence type="ECO:0000256" key="5">
    <source>
        <dbReference type="ARBA" id="ARBA00022516"/>
    </source>
</evidence>
<proteinExistence type="inferred from homology"/>
<protein>
    <recommendedName>
        <fullName evidence="4 11">Lipid-A-disaccharide synthase</fullName>
        <ecNumber evidence="3 11">2.4.1.182</ecNumber>
    </recommendedName>
</protein>
<dbReference type="GO" id="GO:0005543">
    <property type="term" value="F:phospholipid binding"/>
    <property type="evidence" value="ECO:0007669"/>
    <property type="project" value="TreeGrafter"/>
</dbReference>
<dbReference type="RefSeq" id="WP_123711877.1">
    <property type="nucleotide sequence ID" value="NZ_RKHR01000004.1"/>
</dbReference>
<keyword evidence="6 11" id="KW-0441">Lipid A biosynthesis</keyword>
<reference evidence="12 13" key="1">
    <citation type="submission" date="2018-11" db="EMBL/GenBank/DDBJ databases">
        <title>Genomic Encyclopedia of Type Strains, Phase IV (KMG-IV): sequencing the most valuable type-strain genomes for metagenomic binning, comparative biology and taxonomic classification.</title>
        <authorList>
            <person name="Goeker M."/>
        </authorList>
    </citation>
    <scope>NUCLEOTIDE SEQUENCE [LARGE SCALE GENOMIC DNA]</scope>
    <source>
        <strain evidence="12 13">DSM 100316</strain>
    </source>
</reference>
<keyword evidence="8 11" id="KW-0808">Transferase</keyword>
<evidence type="ECO:0000256" key="3">
    <source>
        <dbReference type="ARBA" id="ARBA00012687"/>
    </source>
</evidence>
<evidence type="ECO:0000256" key="2">
    <source>
        <dbReference type="ARBA" id="ARBA00007868"/>
    </source>
</evidence>
<evidence type="ECO:0000256" key="9">
    <source>
        <dbReference type="ARBA" id="ARBA00023098"/>
    </source>
</evidence>
<evidence type="ECO:0000313" key="12">
    <source>
        <dbReference type="EMBL" id="ROS01035.1"/>
    </source>
</evidence>
<evidence type="ECO:0000256" key="8">
    <source>
        <dbReference type="ARBA" id="ARBA00022679"/>
    </source>
</evidence>
<comment type="catalytic activity">
    <reaction evidence="10 11">
        <text>a lipid X + a UDP-2-N,3-O-bis[(3R)-3-hydroxyacyl]-alpha-D-glucosamine = a lipid A disaccharide + UDP + H(+)</text>
        <dbReference type="Rhea" id="RHEA:67828"/>
        <dbReference type="ChEBI" id="CHEBI:15378"/>
        <dbReference type="ChEBI" id="CHEBI:58223"/>
        <dbReference type="ChEBI" id="CHEBI:137748"/>
        <dbReference type="ChEBI" id="CHEBI:176338"/>
        <dbReference type="ChEBI" id="CHEBI:176343"/>
        <dbReference type="EC" id="2.4.1.182"/>
    </reaction>
</comment>
<evidence type="ECO:0000256" key="4">
    <source>
        <dbReference type="ARBA" id="ARBA00020902"/>
    </source>
</evidence>
<sequence>MSQLQRRPLRVAIVAGEASGDILGAGLIVALRRHHPGLICEGVGGPLMIEQGFVSHFDMERLSIMGFVEPLKRLPELLKMRASIVRRFIDDPPDLFIGIDSPDFTLNIELKLRAVGIKTAHYVSPSVWMWRQKRVFKIKKAVDMMLTLLPFEAEFYRRFDVPVTFVGHPLADQLPMLPDTAGARRAFSLKDDDCVLCLMPGSRGSEVKFLGELFLRVALKLSEALPGLRVLLPMANAARAEQLQAIVAEMDESERTQIERVVTFIDGDSHRAMEASDTVLLASGTTALEAMLLKKPMVVSYRMGGMSFAILKRLAKVPYVALPNLLAGRAIIPEALQYEANIENLTALVLTRLKGEEDIGALVNLFSDYHRQLKQGASDRAAEALLALLEV</sequence>
<accession>A0A3N2DNY6</accession>
<name>A0A3N2DNY6_9GAMM</name>
<gene>
    <name evidence="11" type="primary">lpxB</name>
    <name evidence="12" type="ORF">EDC56_1458</name>
</gene>
<keyword evidence="9 11" id="KW-0443">Lipid metabolism</keyword>